<evidence type="ECO:0000256" key="1">
    <source>
        <dbReference type="SAM" id="MobiDB-lite"/>
    </source>
</evidence>
<evidence type="ECO:0000313" key="4">
    <source>
        <dbReference type="Proteomes" id="UP001168972"/>
    </source>
</evidence>
<feature type="compositionally biased region" description="Low complexity" evidence="1">
    <location>
        <begin position="223"/>
        <end position="242"/>
    </location>
</feature>
<gene>
    <name evidence="3" type="ORF">PV327_008135</name>
</gene>
<feature type="transmembrane region" description="Helical" evidence="2">
    <location>
        <begin position="20"/>
        <end position="43"/>
    </location>
</feature>
<protein>
    <submittedName>
        <fullName evidence="3">Uncharacterized protein</fullName>
    </submittedName>
</protein>
<dbReference type="Proteomes" id="UP001168972">
    <property type="component" value="Unassembled WGS sequence"/>
</dbReference>
<dbReference type="AlphaFoldDB" id="A0AA39F2H1"/>
<dbReference type="PANTHER" id="PTHR24637:SF421">
    <property type="entry name" value="CUTICLE COLLAGEN DPY-2"/>
    <property type="match status" value="1"/>
</dbReference>
<reference evidence="3" key="1">
    <citation type="journal article" date="2023" name="bioRxiv">
        <title>Scaffold-level genome assemblies of two parasitoid biocontrol wasps reveal the parthenogenesis mechanism and an associated novel virus.</title>
        <authorList>
            <person name="Inwood S."/>
            <person name="Skelly J."/>
            <person name="Guhlin J."/>
            <person name="Harrop T."/>
            <person name="Goldson S."/>
            <person name="Dearden P."/>
        </authorList>
    </citation>
    <scope>NUCLEOTIDE SEQUENCE</scope>
    <source>
        <strain evidence="3">Lincoln</strain>
        <tissue evidence="3">Whole body</tissue>
    </source>
</reference>
<keyword evidence="2" id="KW-0812">Transmembrane</keyword>
<dbReference type="PANTHER" id="PTHR24637">
    <property type="entry name" value="COLLAGEN"/>
    <property type="match status" value="1"/>
</dbReference>
<name>A0AA39F2H1_MICHY</name>
<accession>A0AA39F2H1</accession>
<proteinExistence type="predicted"/>
<evidence type="ECO:0000313" key="3">
    <source>
        <dbReference type="EMBL" id="KAK0161717.1"/>
    </source>
</evidence>
<dbReference type="EMBL" id="JAQQBR010001834">
    <property type="protein sequence ID" value="KAK0161717.1"/>
    <property type="molecule type" value="Genomic_DNA"/>
</dbReference>
<sequence length="255" mass="27272">MQVLRVNEARPKSSGFQTNVLTYLVLSQFLVQIGTFVYLYAYVSRIENEMREMIVAEKVEIEDGIVHLNRRKRSSTMPVHDDNTVSEIFRIRDEKELLKEMKRATISPDGTPSDPALVPNGDSSWVWLTADTRVPFDAMDALCRKSSEYCPPGLPGIQGPTGTPGDRGLPGIQGPIGPEGPPGIPGYTGERGPRGEPGPSGLDGRDGIPGEPGLDGVPGRNGLDGVPGLDGLPGRDGTPGLPGRNGTDGMLFIIS</sequence>
<reference evidence="3" key="2">
    <citation type="submission" date="2023-03" db="EMBL/GenBank/DDBJ databases">
        <authorList>
            <person name="Inwood S.N."/>
            <person name="Skelly J.G."/>
            <person name="Guhlin J."/>
            <person name="Harrop T.W.R."/>
            <person name="Goldson S.G."/>
            <person name="Dearden P.K."/>
        </authorList>
    </citation>
    <scope>NUCLEOTIDE SEQUENCE</scope>
    <source>
        <strain evidence="3">Lincoln</strain>
        <tissue evidence="3">Whole body</tissue>
    </source>
</reference>
<comment type="caution">
    <text evidence="3">The sequence shown here is derived from an EMBL/GenBank/DDBJ whole genome shotgun (WGS) entry which is preliminary data.</text>
</comment>
<feature type="region of interest" description="Disordered" evidence="1">
    <location>
        <begin position="156"/>
        <end position="255"/>
    </location>
</feature>
<evidence type="ECO:0000256" key="2">
    <source>
        <dbReference type="SAM" id="Phobius"/>
    </source>
</evidence>
<keyword evidence="4" id="KW-1185">Reference proteome</keyword>
<organism evidence="3 4">
    <name type="scientific">Microctonus hyperodae</name>
    <name type="common">Parasitoid wasp</name>
    <dbReference type="NCBI Taxonomy" id="165561"/>
    <lineage>
        <taxon>Eukaryota</taxon>
        <taxon>Metazoa</taxon>
        <taxon>Ecdysozoa</taxon>
        <taxon>Arthropoda</taxon>
        <taxon>Hexapoda</taxon>
        <taxon>Insecta</taxon>
        <taxon>Pterygota</taxon>
        <taxon>Neoptera</taxon>
        <taxon>Endopterygota</taxon>
        <taxon>Hymenoptera</taxon>
        <taxon>Apocrita</taxon>
        <taxon>Ichneumonoidea</taxon>
        <taxon>Braconidae</taxon>
        <taxon>Euphorinae</taxon>
        <taxon>Microctonus</taxon>
    </lineage>
</organism>
<dbReference type="InterPro" id="IPR008160">
    <property type="entry name" value="Collagen"/>
</dbReference>
<keyword evidence="2" id="KW-0472">Membrane</keyword>
<dbReference type="Pfam" id="PF01391">
    <property type="entry name" value="Collagen"/>
    <property type="match status" value="1"/>
</dbReference>
<keyword evidence="2" id="KW-1133">Transmembrane helix</keyword>